<dbReference type="PANTHER" id="PTHR12988">
    <property type="entry name" value="SPHINGOMYELIN PHOSPHODIESTERASE 4"/>
    <property type="match status" value="1"/>
</dbReference>
<name>A0A0B7NDR8_9FUNG</name>
<sequence length="642" mass="72173">MSSAAANTQMNANTRPSSKPVDYGTIRSTAGSASSSNAAATNSTLHYALPGITRSITLSVYGFVFQKYFDRFVPINERNEFPQTVQTFFLDACIELWIRTTWVKAGKKVSFELMHYVTKFVRNVVRHDLRQALSNEKSVYYVVYASVKEELFFMLSRLALNWSRSDDYLLVVELWAIWAAPWRIGAEPHSLETEGYLPITHGWAPFILDNIPSYYSIVDTFLQRASTFEYKDLIQQAGPVPSITDTGSIRGQLRILYRLINVFKAQGLVDFMSHVERGLEIFHSDAVNIMAANANSPFKQISKLCHRTDAHDRHVQEKIHKIYKLLVELDGGGSGSVWKTKGLYGTEPRSENLLKSLNVLHNAALARQDASDLNKSRQLKGTYDLLADTFNITGTTHLLNLNNDTATTTTIPSAAANITVQHRKYQPKIVGLGEGGFLTLEEKLAIRDGKAVCSRDNIRAMGPRAETYVRSFEDPQLVRWSLQLDAELNNYYNRYVPIQHRPNFLPNKLPSTRATDSIIVSISGDMKLSNKAFKQNVGSKLSMLQAQKKPVGQALSLPDGQRHIFFSITRQKSYNAPSYSNLQVCLDELRGICEKQGILNLAIPKDLDADLQEKHIKEVLFNVFSGWPGKLVMFCAATDDRA</sequence>
<accession>A0A0B7NDR8</accession>
<dbReference type="InterPro" id="IPR024129">
    <property type="entry name" value="Sphingomy_SMPD4"/>
</dbReference>
<keyword evidence="3" id="KW-1133">Transmembrane helix</keyword>
<evidence type="ECO:0000313" key="7">
    <source>
        <dbReference type="Proteomes" id="UP000054107"/>
    </source>
</evidence>
<dbReference type="AlphaFoldDB" id="A0A0B7NDR8"/>
<keyword evidence="4" id="KW-0472">Membrane</keyword>
<gene>
    <name evidence="6" type="primary">PARPA_07787.1 scaffold 30457</name>
</gene>
<dbReference type="PANTHER" id="PTHR12988:SF6">
    <property type="entry name" value="SPHINGOMYELIN PHOSPHODIESTERASE 4"/>
    <property type="match status" value="1"/>
</dbReference>
<dbReference type="GO" id="GO:0046475">
    <property type="term" value="P:glycerophospholipid catabolic process"/>
    <property type="evidence" value="ECO:0007669"/>
    <property type="project" value="TreeGrafter"/>
</dbReference>
<reference evidence="6 7" key="1">
    <citation type="submission" date="2014-09" db="EMBL/GenBank/DDBJ databases">
        <authorList>
            <person name="Ellenberger Sabrina"/>
        </authorList>
    </citation>
    <scope>NUCLEOTIDE SEQUENCE [LARGE SCALE GENOMIC DNA]</scope>
    <source>
        <strain evidence="6 7">CBS 412.66</strain>
    </source>
</reference>
<evidence type="ECO:0000256" key="4">
    <source>
        <dbReference type="ARBA" id="ARBA00023136"/>
    </source>
</evidence>
<comment type="subcellular location">
    <subcellularLocation>
        <location evidence="1">Membrane</location>
        <topology evidence="1">Single-pass membrane protein</topology>
    </subcellularLocation>
</comment>
<evidence type="ECO:0000256" key="1">
    <source>
        <dbReference type="ARBA" id="ARBA00004167"/>
    </source>
</evidence>
<dbReference type="GO" id="GO:0050290">
    <property type="term" value="F:sphingomyelin phosphodiesterase D activity"/>
    <property type="evidence" value="ECO:0007669"/>
    <property type="project" value="InterPro"/>
</dbReference>
<dbReference type="EMBL" id="LN730391">
    <property type="protein sequence ID" value="CEP13667.1"/>
    <property type="molecule type" value="Genomic_DNA"/>
</dbReference>
<evidence type="ECO:0000313" key="6">
    <source>
        <dbReference type="EMBL" id="CEP13667.1"/>
    </source>
</evidence>
<feature type="region of interest" description="Disordered" evidence="5">
    <location>
        <begin position="1"/>
        <end position="23"/>
    </location>
</feature>
<dbReference type="GO" id="GO:0006685">
    <property type="term" value="P:sphingomyelin catabolic process"/>
    <property type="evidence" value="ECO:0007669"/>
    <property type="project" value="TreeGrafter"/>
</dbReference>
<feature type="compositionally biased region" description="Polar residues" evidence="5">
    <location>
        <begin position="1"/>
        <end position="17"/>
    </location>
</feature>
<dbReference type="Gene3D" id="3.40.220.10">
    <property type="entry name" value="Leucine Aminopeptidase, subunit E, domain 1"/>
    <property type="match status" value="1"/>
</dbReference>
<keyword evidence="2" id="KW-0812">Transmembrane</keyword>
<dbReference type="GO" id="GO:0046513">
    <property type="term" value="P:ceramide biosynthetic process"/>
    <property type="evidence" value="ECO:0007669"/>
    <property type="project" value="TreeGrafter"/>
</dbReference>
<dbReference type="InterPro" id="IPR043472">
    <property type="entry name" value="Macro_dom-like"/>
</dbReference>
<evidence type="ECO:0000256" key="3">
    <source>
        <dbReference type="ARBA" id="ARBA00022989"/>
    </source>
</evidence>
<dbReference type="Proteomes" id="UP000054107">
    <property type="component" value="Unassembled WGS sequence"/>
</dbReference>
<dbReference type="STRING" id="35722.A0A0B7NDR8"/>
<dbReference type="OrthoDB" id="10251508at2759"/>
<keyword evidence="7" id="KW-1185">Reference proteome</keyword>
<protein>
    <submittedName>
        <fullName evidence="6">Uncharacterized protein</fullName>
    </submittedName>
</protein>
<evidence type="ECO:0000256" key="2">
    <source>
        <dbReference type="ARBA" id="ARBA00022692"/>
    </source>
</evidence>
<proteinExistence type="predicted"/>
<dbReference type="GO" id="GO:0016020">
    <property type="term" value="C:membrane"/>
    <property type="evidence" value="ECO:0007669"/>
    <property type="project" value="UniProtKB-SubCell"/>
</dbReference>
<evidence type="ECO:0000256" key="5">
    <source>
        <dbReference type="SAM" id="MobiDB-lite"/>
    </source>
</evidence>
<organism evidence="6 7">
    <name type="scientific">Parasitella parasitica</name>
    <dbReference type="NCBI Taxonomy" id="35722"/>
    <lineage>
        <taxon>Eukaryota</taxon>
        <taxon>Fungi</taxon>
        <taxon>Fungi incertae sedis</taxon>
        <taxon>Mucoromycota</taxon>
        <taxon>Mucoromycotina</taxon>
        <taxon>Mucoromycetes</taxon>
        <taxon>Mucorales</taxon>
        <taxon>Mucorineae</taxon>
        <taxon>Mucoraceae</taxon>
        <taxon>Parasitella</taxon>
    </lineage>
</organism>